<gene>
    <name evidence="1" type="ORF">TF3108_v1_1060001</name>
</gene>
<proteinExistence type="predicted"/>
<evidence type="ECO:0000313" key="1">
    <source>
        <dbReference type="EMBL" id="CUV42086.1"/>
    </source>
</evidence>
<sequence length="132" mass="14869">MKLKKKVVIPLFIVLLLATAWTALFKPRLLPKPIQRHLFADWMIQEERRTDPAVGHLGGIPVSIPRPYAHFLEYDGDPGFTEPRKGPRPERTFESGIRSFGFEVHYPTSLYTISRSLVGFGGAGGLRQQLGL</sequence>
<organism evidence="1">
    <name type="scientific">Ralstonia solanacearum</name>
    <name type="common">Pseudomonas solanacearum</name>
    <dbReference type="NCBI Taxonomy" id="305"/>
    <lineage>
        <taxon>Bacteria</taxon>
        <taxon>Pseudomonadati</taxon>
        <taxon>Pseudomonadota</taxon>
        <taxon>Betaproteobacteria</taxon>
        <taxon>Burkholderiales</taxon>
        <taxon>Burkholderiaceae</taxon>
        <taxon>Ralstonia</taxon>
        <taxon>Ralstonia solanacearum species complex</taxon>
    </lineage>
</organism>
<reference evidence="1" key="1">
    <citation type="submission" date="2015-10" db="EMBL/GenBank/DDBJ databases">
        <authorList>
            <person name="Gilbert D.G."/>
        </authorList>
    </citation>
    <scope>NUCLEOTIDE SEQUENCE</scope>
    <source>
        <strain evidence="1">Phyl III-seqv23</strain>
    </source>
</reference>
<dbReference type="EMBL" id="LN899826">
    <property type="protein sequence ID" value="CUV42086.1"/>
    <property type="molecule type" value="Genomic_DNA"/>
</dbReference>
<name>A0A0S4W5K3_RALSL</name>
<accession>A0A0S4W5K3</accession>
<dbReference type="AlphaFoldDB" id="A0A0S4W5K3"/>
<protein>
    <submittedName>
        <fullName evidence="1">Uncharacterized protein</fullName>
    </submittedName>
</protein>